<evidence type="ECO:0000259" key="8">
    <source>
        <dbReference type="Pfam" id="PF03976"/>
    </source>
</evidence>
<evidence type="ECO:0000256" key="5">
    <source>
        <dbReference type="ARBA" id="ARBA00024500"/>
    </source>
</evidence>
<dbReference type="InterPro" id="IPR022488">
    <property type="entry name" value="PPK2-related"/>
</dbReference>
<dbReference type="InterPro" id="IPR027417">
    <property type="entry name" value="P-loop_NTPase"/>
</dbReference>
<keyword evidence="3 6" id="KW-0418">Kinase</keyword>
<sequence length="307" mass="34830">MARNDKKKKKKPGETLPAEIAPAEDAPAIDTKHGAFDLDDPVLPAFVAERAFASGGYPYTDKLGLEPYLAALRQLQIELVKLQQTIIAEGRRLVLLFEGRDAAGKGGAIFAMRQNLNPRSARTVALPKPTPTEAGQWYFQRYIAHLPTAGEMVLFDRSWYNRAGVEKVMGFCDDDAYRCFLREAPKLEEMLIDDGIVLFKFWLEIGREMQMKQFHERRHDPLKIWKLSPIDYAALEHYDDYTEARDRMLDATDTRDSPWTIVRSNDKKRARLEIIRHVLAGVAYAGREKKVIGTADPRIIGGRSLLG</sequence>
<evidence type="ECO:0000256" key="4">
    <source>
        <dbReference type="ARBA" id="ARBA00023310"/>
    </source>
</evidence>
<protein>
    <recommendedName>
        <fullName evidence="6">ADP/GDP-polyphosphate phosphotransferase</fullName>
        <ecNumber evidence="6">2.7.4.-</ecNumber>
    </recommendedName>
    <alternativeName>
        <fullName evidence="6">Polyphosphate kinase PPK2</fullName>
    </alternativeName>
</protein>
<proteinExistence type="inferred from homology"/>
<feature type="compositionally biased region" description="Basic residues" evidence="7">
    <location>
        <begin position="1"/>
        <end position="11"/>
    </location>
</feature>
<gene>
    <name evidence="9" type="ORF">GGQ63_002395</name>
</gene>
<evidence type="ECO:0000256" key="7">
    <source>
        <dbReference type="SAM" id="MobiDB-lite"/>
    </source>
</evidence>
<comment type="function">
    <text evidence="6">Uses inorganic polyphosphate (polyP) as a donor to convert GDP to GTP or ADP to ATP.</text>
</comment>
<keyword evidence="4" id="KW-0066">ATP synthesis</keyword>
<organism evidence="9 10">
    <name type="scientific">Prosthecomicrobium pneumaticum</name>
    <dbReference type="NCBI Taxonomy" id="81895"/>
    <lineage>
        <taxon>Bacteria</taxon>
        <taxon>Pseudomonadati</taxon>
        <taxon>Pseudomonadota</taxon>
        <taxon>Alphaproteobacteria</taxon>
        <taxon>Hyphomicrobiales</taxon>
        <taxon>Kaistiaceae</taxon>
        <taxon>Prosthecomicrobium</taxon>
    </lineage>
</organism>
<dbReference type="NCBIfam" id="TIGR03707">
    <property type="entry name" value="PPK2_P_aer"/>
    <property type="match status" value="1"/>
</dbReference>
<dbReference type="PANTHER" id="PTHR34383">
    <property type="entry name" value="POLYPHOSPHATE:AMP PHOSPHOTRANSFERASE-RELATED"/>
    <property type="match status" value="1"/>
</dbReference>
<keyword evidence="10" id="KW-1185">Reference proteome</keyword>
<evidence type="ECO:0000256" key="1">
    <source>
        <dbReference type="ARBA" id="ARBA00009924"/>
    </source>
</evidence>
<dbReference type="InterPro" id="IPR022486">
    <property type="entry name" value="PPK2_PA0141"/>
</dbReference>
<evidence type="ECO:0000256" key="2">
    <source>
        <dbReference type="ARBA" id="ARBA00022679"/>
    </source>
</evidence>
<dbReference type="EC" id="2.7.4.-" evidence="6"/>
<name>A0A7W9FME9_9HYPH</name>
<evidence type="ECO:0000256" key="3">
    <source>
        <dbReference type="ARBA" id="ARBA00022777"/>
    </source>
</evidence>
<comment type="subunit">
    <text evidence="6">Homotetramer.</text>
</comment>
<dbReference type="SUPFAM" id="SSF52540">
    <property type="entry name" value="P-loop containing nucleoside triphosphate hydrolases"/>
    <property type="match status" value="1"/>
</dbReference>
<evidence type="ECO:0000313" key="9">
    <source>
        <dbReference type="EMBL" id="MBB5753329.1"/>
    </source>
</evidence>
<dbReference type="GO" id="GO:0006754">
    <property type="term" value="P:ATP biosynthetic process"/>
    <property type="evidence" value="ECO:0007669"/>
    <property type="project" value="UniProtKB-KW"/>
</dbReference>
<accession>A0A7W9FME9</accession>
<dbReference type="RefSeq" id="WP_183856036.1">
    <property type="nucleotide sequence ID" value="NZ_JACHOO010000004.1"/>
</dbReference>
<feature type="region of interest" description="Disordered" evidence="7">
    <location>
        <begin position="1"/>
        <end position="24"/>
    </location>
</feature>
<comment type="caution">
    <text evidence="9">The sequence shown here is derived from an EMBL/GenBank/DDBJ whole genome shotgun (WGS) entry which is preliminary data.</text>
</comment>
<dbReference type="Gene3D" id="3.40.50.300">
    <property type="entry name" value="P-loop containing nucleotide triphosphate hydrolases"/>
    <property type="match status" value="1"/>
</dbReference>
<comment type="catalytic activity">
    <reaction evidence="5">
        <text>[phosphate](n) + ATP = [phosphate](n+1) + ADP</text>
        <dbReference type="Rhea" id="RHEA:19573"/>
        <dbReference type="Rhea" id="RHEA-COMP:9859"/>
        <dbReference type="Rhea" id="RHEA-COMP:14280"/>
        <dbReference type="ChEBI" id="CHEBI:16838"/>
        <dbReference type="ChEBI" id="CHEBI:30616"/>
        <dbReference type="ChEBI" id="CHEBI:456216"/>
    </reaction>
    <physiologicalReaction direction="right-to-left" evidence="5">
        <dbReference type="Rhea" id="RHEA:19575"/>
    </physiologicalReaction>
</comment>
<evidence type="ECO:0000313" key="10">
    <source>
        <dbReference type="Proteomes" id="UP000523821"/>
    </source>
</evidence>
<dbReference type="Pfam" id="PF03976">
    <property type="entry name" value="PPK2"/>
    <property type="match status" value="1"/>
</dbReference>
<reference evidence="9 10" key="1">
    <citation type="submission" date="2020-08" db="EMBL/GenBank/DDBJ databases">
        <title>Genomic Encyclopedia of Type Strains, Phase IV (KMG-IV): sequencing the most valuable type-strain genomes for metagenomic binning, comparative biology and taxonomic classification.</title>
        <authorList>
            <person name="Goeker M."/>
        </authorList>
    </citation>
    <scope>NUCLEOTIDE SEQUENCE [LARGE SCALE GENOMIC DNA]</scope>
    <source>
        <strain evidence="9 10">DSM 16268</strain>
    </source>
</reference>
<keyword evidence="2 6" id="KW-0808">Transferase</keyword>
<comment type="similarity">
    <text evidence="1 6">Belongs to the polyphosphate kinase 2 (PPK2) family. Class I subfamily.</text>
</comment>
<dbReference type="PANTHER" id="PTHR34383:SF1">
    <property type="entry name" value="ADP-POLYPHOSPHATE PHOSPHOTRANSFERASE"/>
    <property type="match status" value="1"/>
</dbReference>
<feature type="domain" description="Polyphosphate kinase-2-related" evidence="8">
    <location>
        <begin position="67"/>
        <end position="288"/>
    </location>
</feature>
<dbReference type="AlphaFoldDB" id="A0A7W9FME9"/>
<dbReference type="GO" id="GO:0008976">
    <property type="term" value="F:polyphosphate kinase activity"/>
    <property type="evidence" value="ECO:0007669"/>
    <property type="project" value="UniProtKB-UniRule"/>
</dbReference>
<evidence type="ECO:0000256" key="6">
    <source>
        <dbReference type="RuleBase" id="RU369062"/>
    </source>
</evidence>
<dbReference type="Proteomes" id="UP000523821">
    <property type="component" value="Unassembled WGS sequence"/>
</dbReference>
<dbReference type="EMBL" id="JACHOO010000004">
    <property type="protein sequence ID" value="MBB5753329.1"/>
    <property type="molecule type" value="Genomic_DNA"/>
</dbReference>